<dbReference type="EMBL" id="PJQY01001225">
    <property type="protein sequence ID" value="PQQ04551.1"/>
    <property type="molecule type" value="Genomic_DNA"/>
</dbReference>
<keyword evidence="3" id="KW-1185">Reference proteome</keyword>
<evidence type="ECO:0000256" key="1">
    <source>
        <dbReference type="SAM" id="MobiDB-lite"/>
    </source>
</evidence>
<comment type="caution">
    <text evidence="2">The sequence shown here is derived from an EMBL/GenBank/DDBJ whole genome shotgun (WGS) entry which is preliminary data.</text>
</comment>
<accession>A0A314YHF0</accession>
<protein>
    <submittedName>
        <fullName evidence="2">Uncharacterized protein</fullName>
    </submittedName>
</protein>
<feature type="region of interest" description="Disordered" evidence="1">
    <location>
        <begin position="43"/>
        <end position="80"/>
    </location>
</feature>
<name>A0A314YHF0_PRUYE</name>
<evidence type="ECO:0000313" key="3">
    <source>
        <dbReference type="Proteomes" id="UP000250321"/>
    </source>
</evidence>
<proteinExistence type="predicted"/>
<dbReference type="Proteomes" id="UP000250321">
    <property type="component" value="Unassembled WGS sequence"/>
</dbReference>
<dbReference type="STRING" id="2094558.A0A314YHF0"/>
<organism evidence="2 3">
    <name type="scientific">Prunus yedoensis var. nudiflora</name>
    <dbReference type="NCBI Taxonomy" id="2094558"/>
    <lineage>
        <taxon>Eukaryota</taxon>
        <taxon>Viridiplantae</taxon>
        <taxon>Streptophyta</taxon>
        <taxon>Embryophyta</taxon>
        <taxon>Tracheophyta</taxon>
        <taxon>Spermatophyta</taxon>
        <taxon>Magnoliopsida</taxon>
        <taxon>eudicotyledons</taxon>
        <taxon>Gunneridae</taxon>
        <taxon>Pentapetalae</taxon>
        <taxon>rosids</taxon>
        <taxon>fabids</taxon>
        <taxon>Rosales</taxon>
        <taxon>Rosaceae</taxon>
        <taxon>Amygdaloideae</taxon>
        <taxon>Amygdaleae</taxon>
        <taxon>Prunus</taxon>
    </lineage>
</organism>
<reference evidence="2 3" key="1">
    <citation type="submission" date="2018-02" db="EMBL/GenBank/DDBJ databases">
        <title>Draft genome of wild Prunus yedoensis var. nudiflora.</title>
        <authorList>
            <person name="Baek S."/>
            <person name="Kim J.-H."/>
            <person name="Choi K."/>
            <person name="Kim G.-B."/>
            <person name="Cho A."/>
            <person name="Jang H."/>
            <person name="Shin C.-H."/>
            <person name="Yu H.-J."/>
            <person name="Mun J.-H."/>
        </authorList>
    </citation>
    <scope>NUCLEOTIDE SEQUENCE [LARGE SCALE GENOMIC DNA]</scope>
    <source>
        <strain evidence="3">cv. Jeju island</strain>
        <tissue evidence="2">Leaf</tissue>
    </source>
</reference>
<gene>
    <name evidence="2" type="ORF">Pyn_21223</name>
</gene>
<feature type="compositionally biased region" description="Low complexity" evidence="1">
    <location>
        <begin position="63"/>
        <end position="72"/>
    </location>
</feature>
<evidence type="ECO:0000313" key="2">
    <source>
        <dbReference type="EMBL" id="PQQ04551.1"/>
    </source>
</evidence>
<sequence length="101" mass="10328">MKRDRAVDFGAVGPPIALMPPPPPPYGPGYPFGAQHGPGMFDPSMLGMFRDGSPSSLGGGVGSSSAASGDQGQNSLGGLIHFLSSSERNLEQGLCLPENNE</sequence>
<feature type="region of interest" description="Disordered" evidence="1">
    <location>
        <begin position="1"/>
        <end position="20"/>
    </location>
</feature>
<dbReference type="AlphaFoldDB" id="A0A314YHF0"/>